<feature type="non-terminal residue" evidence="18">
    <location>
        <position position="567"/>
    </location>
</feature>
<dbReference type="EC" id="3.6.5.2" evidence="5"/>
<keyword evidence="15" id="KW-0727">SH2 domain</keyword>
<dbReference type="InterPro" id="IPR027417">
    <property type="entry name" value="P-loop_NTPase"/>
</dbReference>
<evidence type="ECO:0000256" key="15">
    <source>
        <dbReference type="PROSITE-ProRule" id="PRU00191"/>
    </source>
</evidence>
<dbReference type="Gene3D" id="3.40.50.300">
    <property type="entry name" value="P-loop containing nucleotide triphosphate hydrolases"/>
    <property type="match status" value="1"/>
</dbReference>
<proteinExistence type="inferred from homology"/>
<organism evidence="18 19">
    <name type="scientific">Dissostichus mawsoni</name>
    <name type="common">Antarctic cod</name>
    <dbReference type="NCBI Taxonomy" id="36200"/>
    <lineage>
        <taxon>Eukaryota</taxon>
        <taxon>Metazoa</taxon>
        <taxon>Chordata</taxon>
        <taxon>Craniata</taxon>
        <taxon>Vertebrata</taxon>
        <taxon>Euteleostomi</taxon>
        <taxon>Actinopterygii</taxon>
        <taxon>Neopterygii</taxon>
        <taxon>Teleostei</taxon>
        <taxon>Neoteleostei</taxon>
        <taxon>Acanthomorphata</taxon>
        <taxon>Eupercaria</taxon>
        <taxon>Perciformes</taxon>
        <taxon>Notothenioidei</taxon>
        <taxon>Nototheniidae</taxon>
        <taxon>Dissostichus</taxon>
    </lineage>
</organism>
<dbReference type="EMBL" id="JAAKFY010000025">
    <property type="protein sequence ID" value="KAF3834816.1"/>
    <property type="molecule type" value="Genomic_DNA"/>
</dbReference>
<comment type="catalytic activity">
    <reaction evidence="14">
        <text>GTP + H2O = GDP + phosphate + H(+)</text>
        <dbReference type="Rhea" id="RHEA:19669"/>
        <dbReference type="ChEBI" id="CHEBI:15377"/>
        <dbReference type="ChEBI" id="CHEBI:15378"/>
        <dbReference type="ChEBI" id="CHEBI:37565"/>
        <dbReference type="ChEBI" id="CHEBI:43474"/>
        <dbReference type="ChEBI" id="CHEBI:58189"/>
        <dbReference type="EC" id="3.6.5.2"/>
    </reaction>
    <physiologicalReaction direction="left-to-right" evidence="14">
        <dbReference type="Rhea" id="RHEA:19670"/>
    </physiologicalReaction>
</comment>
<evidence type="ECO:0000313" key="19">
    <source>
        <dbReference type="Proteomes" id="UP000518266"/>
    </source>
</evidence>
<evidence type="ECO:0000256" key="5">
    <source>
        <dbReference type="ARBA" id="ARBA00011984"/>
    </source>
</evidence>
<keyword evidence="6" id="KW-0547">Nucleotide-binding</keyword>
<dbReference type="PROSITE" id="PS51420">
    <property type="entry name" value="RHO"/>
    <property type="match status" value="1"/>
</dbReference>
<keyword evidence="19" id="KW-1185">Reference proteome</keyword>
<evidence type="ECO:0000256" key="11">
    <source>
        <dbReference type="ARBA" id="ARBA00023289"/>
    </source>
</evidence>
<dbReference type="Proteomes" id="UP000518266">
    <property type="component" value="Unassembled WGS sequence"/>
</dbReference>
<dbReference type="Gene3D" id="3.30.505.10">
    <property type="entry name" value="SH2 domain"/>
    <property type="match status" value="1"/>
</dbReference>
<keyword evidence="7" id="KW-0813">Transport</keyword>
<evidence type="ECO:0000256" key="14">
    <source>
        <dbReference type="ARBA" id="ARBA00047660"/>
    </source>
</evidence>
<dbReference type="InterPro" id="IPR036860">
    <property type="entry name" value="SH2_dom_sf"/>
</dbReference>
<dbReference type="SMART" id="SM00176">
    <property type="entry name" value="RAN"/>
    <property type="match status" value="1"/>
</dbReference>
<evidence type="ECO:0000256" key="8">
    <source>
        <dbReference type="ARBA" id="ARBA00023134"/>
    </source>
</evidence>
<keyword evidence="11" id="KW-0636">Prenylation</keyword>
<dbReference type="SMART" id="SM00175">
    <property type="entry name" value="RAB"/>
    <property type="match status" value="1"/>
</dbReference>
<evidence type="ECO:0000256" key="7">
    <source>
        <dbReference type="ARBA" id="ARBA00022927"/>
    </source>
</evidence>
<comment type="cofactor">
    <cofactor evidence="1">
        <name>Mg(2+)</name>
        <dbReference type="ChEBI" id="CHEBI:18420"/>
    </cofactor>
</comment>
<keyword evidence="12" id="KW-0968">Cytoplasmic vesicle</keyword>
<sequence length="567" mass="64388">MAKTYDYLFKLLLIGDSGVGKTCVLFRFSEDAFNSTFISTIGIDFKIRTIELDGKKIKLQIWDTAGQERFRTITTAYYRGAMGIMLVYDITNEKSFENIKNWIRNIEEHASADVERMVLGNKCDVNDKRQVSKDRGEKLALEYGIKFMETSAKANINVENAFLTLARDIKAKMDKKLLLPLLAAVRRRESASTIALTESHWTQLDRAHSPLTFLHFVFLSSLHIRKNKSIAPLTTVNLTPVASLSKSVSIFLMMESQHESLVWFKESQVGAVIRNGVVPEWFHGIISRNMSEELLMSRRRGYFLIRDGQYIIVGEDLRHRGLQELIDFHRRTPIMPFSEVLTVACGQRSNHKSDYAELLFSPKPVNTHKKKSPPLPHRDTKRNSAVLSPNRLYPNLSEDHPFTTPLSQHRKRLDNPPSHQRPEVPARSPFPPARQNQACIRTVSAPGTPLTPTATPPHMSTTMQSAKIQEAKLSVVSNLKNLKKKFQKIGRPLQEIPVEERSGVTENEYQEITGKHAVNESPYSLAYDDDGLPYEYLPPPPFAPGYYKPPPPSAPLENIVQMDPTLR</sequence>
<dbReference type="Pfam" id="PF00071">
    <property type="entry name" value="Ras"/>
    <property type="match status" value="1"/>
</dbReference>
<dbReference type="PRINTS" id="PR00449">
    <property type="entry name" value="RASTRNSFRMNG"/>
</dbReference>
<dbReference type="GO" id="GO:0003925">
    <property type="term" value="F:G protein activity"/>
    <property type="evidence" value="ECO:0007669"/>
    <property type="project" value="UniProtKB-EC"/>
</dbReference>
<name>A0A7J5XCQ9_DISMA</name>
<dbReference type="NCBIfam" id="TIGR00231">
    <property type="entry name" value="small_GTP"/>
    <property type="match status" value="1"/>
</dbReference>
<dbReference type="PANTHER" id="PTHR47980">
    <property type="entry name" value="LD44762P"/>
    <property type="match status" value="1"/>
</dbReference>
<feature type="compositionally biased region" description="Pro residues" evidence="16">
    <location>
        <begin position="540"/>
        <end position="554"/>
    </location>
</feature>
<feature type="region of interest" description="Disordered" evidence="16">
    <location>
        <begin position="360"/>
        <end position="434"/>
    </location>
</feature>
<evidence type="ECO:0000256" key="13">
    <source>
        <dbReference type="ARBA" id="ARBA00025701"/>
    </source>
</evidence>
<protein>
    <recommendedName>
        <fullName evidence="5">small monomeric GTPase</fullName>
        <ecNumber evidence="5">3.6.5.2</ecNumber>
    </recommendedName>
</protein>
<dbReference type="AlphaFoldDB" id="A0A7J5XCQ9"/>
<dbReference type="SUPFAM" id="SSF52540">
    <property type="entry name" value="P-loop containing nucleoside triphosphate hydrolases"/>
    <property type="match status" value="1"/>
</dbReference>
<evidence type="ECO:0000256" key="1">
    <source>
        <dbReference type="ARBA" id="ARBA00001946"/>
    </source>
</evidence>
<dbReference type="GO" id="GO:0030670">
    <property type="term" value="C:phagocytic vesicle membrane"/>
    <property type="evidence" value="ECO:0007669"/>
    <property type="project" value="UniProtKB-SubCell"/>
</dbReference>
<accession>A0A7J5XCQ9</accession>
<dbReference type="InterPro" id="IPR000980">
    <property type="entry name" value="SH2"/>
</dbReference>
<feature type="region of interest" description="Disordered" evidence="16">
    <location>
        <begin position="540"/>
        <end position="567"/>
    </location>
</feature>
<dbReference type="PROSITE" id="PS51419">
    <property type="entry name" value="RAB"/>
    <property type="match status" value="1"/>
</dbReference>
<dbReference type="CDD" id="cd01867">
    <property type="entry name" value="Rab8_Rab10_Rab13_like"/>
    <property type="match status" value="1"/>
</dbReference>
<dbReference type="SMART" id="SM00174">
    <property type="entry name" value="RHO"/>
    <property type="match status" value="1"/>
</dbReference>
<dbReference type="InterPro" id="IPR005225">
    <property type="entry name" value="Small_GTP-bd"/>
</dbReference>
<keyword evidence="8" id="KW-0342">GTP-binding</keyword>
<evidence type="ECO:0000256" key="2">
    <source>
        <dbReference type="ARBA" id="ARBA00004580"/>
    </source>
</evidence>
<dbReference type="InterPro" id="IPR050305">
    <property type="entry name" value="Small_GTPase_Rab"/>
</dbReference>
<evidence type="ECO:0000256" key="10">
    <source>
        <dbReference type="ARBA" id="ARBA00023288"/>
    </source>
</evidence>
<dbReference type="FunFam" id="3.40.50.300:FF:000202">
    <property type="entry name" value="ras-related protein Rab-8A"/>
    <property type="match status" value="1"/>
</dbReference>
<comment type="subcellular location">
    <subcellularLocation>
        <location evidence="13">Cytoplasmic vesicle membrane</location>
        <topology evidence="13">Lipid-anchor</topology>
        <orientation evidence="13">Cytoplasmic side</orientation>
    </subcellularLocation>
    <subcellularLocation>
        <location evidence="2">Cytoplasmic vesicle</location>
        <location evidence="2">Phagosome membrane</location>
    </subcellularLocation>
    <subcellularLocation>
        <location evidence="3">Endosome membrane</location>
    </subcellularLocation>
</comment>
<evidence type="ECO:0000259" key="17">
    <source>
        <dbReference type="PROSITE" id="PS50001"/>
    </source>
</evidence>
<keyword evidence="7" id="KW-0653">Protein transport</keyword>
<keyword evidence="9" id="KW-0472">Membrane</keyword>
<evidence type="ECO:0000256" key="4">
    <source>
        <dbReference type="ARBA" id="ARBA00006270"/>
    </source>
</evidence>
<dbReference type="PROSITE" id="PS51421">
    <property type="entry name" value="RAS"/>
    <property type="match status" value="1"/>
</dbReference>
<dbReference type="SMART" id="SM00177">
    <property type="entry name" value="ARF"/>
    <property type="match status" value="1"/>
</dbReference>
<reference evidence="18 19" key="1">
    <citation type="submission" date="2020-03" db="EMBL/GenBank/DDBJ databases">
        <title>Dissostichus mawsoni Genome sequencing and assembly.</title>
        <authorList>
            <person name="Park H."/>
        </authorList>
    </citation>
    <scope>NUCLEOTIDE SEQUENCE [LARGE SCALE GENOMIC DNA]</scope>
    <source>
        <strain evidence="18">DM0001</strain>
        <tissue evidence="18">Muscle</tissue>
    </source>
</reference>
<dbReference type="SUPFAM" id="SSF55550">
    <property type="entry name" value="SH2 domain"/>
    <property type="match status" value="1"/>
</dbReference>
<dbReference type="PROSITE" id="PS50001">
    <property type="entry name" value="SH2"/>
    <property type="match status" value="1"/>
</dbReference>
<evidence type="ECO:0000313" key="18">
    <source>
        <dbReference type="EMBL" id="KAF3834816.1"/>
    </source>
</evidence>
<dbReference type="InterPro" id="IPR001806">
    <property type="entry name" value="Small_GTPase"/>
</dbReference>
<feature type="domain" description="SH2" evidence="17">
    <location>
        <begin position="281"/>
        <end position="315"/>
    </location>
</feature>
<dbReference type="SMART" id="SM00173">
    <property type="entry name" value="RAS"/>
    <property type="match status" value="1"/>
</dbReference>
<dbReference type="Pfam" id="PF00017">
    <property type="entry name" value="SH2"/>
    <property type="match status" value="1"/>
</dbReference>
<keyword evidence="10" id="KW-0449">Lipoprotein</keyword>
<evidence type="ECO:0000256" key="3">
    <source>
        <dbReference type="ARBA" id="ARBA00004608"/>
    </source>
</evidence>
<evidence type="ECO:0000256" key="12">
    <source>
        <dbReference type="ARBA" id="ARBA00023329"/>
    </source>
</evidence>
<comment type="caution">
    <text evidence="18">The sequence shown here is derived from an EMBL/GenBank/DDBJ whole genome shotgun (WGS) entry which is preliminary data.</text>
</comment>
<comment type="similarity">
    <text evidence="4">Belongs to the small GTPase superfamily. Rab family.</text>
</comment>
<dbReference type="GO" id="GO:0005525">
    <property type="term" value="F:GTP binding"/>
    <property type="evidence" value="ECO:0007669"/>
    <property type="project" value="UniProtKB-KW"/>
</dbReference>
<evidence type="ECO:0000256" key="16">
    <source>
        <dbReference type="SAM" id="MobiDB-lite"/>
    </source>
</evidence>
<gene>
    <name evidence="18" type="ORF">F7725_027374</name>
</gene>
<evidence type="ECO:0000256" key="9">
    <source>
        <dbReference type="ARBA" id="ARBA00023136"/>
    </source>
</evidence>
<dbReference type="GO" id="GO:0015031">
    <property type="term" value="P:protein transport"/>
    <property type="evidence" value="ECO:0007669"/>
    <property type="project" value="UniProtKB-KW"/>
</dbReference>
<evidence type="ECO:0000256" key="6">
    <source>
        <dbReference type="ARBA" id="ARBA00022741"/>
    </source>
</evidence>
<dbReference type="OrthoDB" id="67310at2759"/>
<dbReference type="GO" id="GO:0010008">
    <property type="term" value="C:endosome membrane"/>
    <property type="evidence" value="ECO:0007669"/>
    <property type="project" value="UniProtKB-SubCell"/>
</dbReference>